<comment type="function">
    <text evidence="3">In addition to its role as an aminoacyl-tRNA synthetase, has also cysteine persulfide synthase activity. Produces reactive persulfide species such as cysteine persulfide (CysSSH) from substrate cysteine and mediate direct incorporation of CysSSH into proteins during translations, resulting in protein persulfides and polysulfides. CysSSHs behave as potent antioxidants and cellular protectants.</text>
</comment>
<organism evidence="10 11">
    <name type="scientific">Sphenodon punctatus</name>
    <name type="common">Tuatara</name>
    <name type="synonym">Hatteria punctata</name>
    <dbReference type="NCBI Taxonomy" id="8508"/>
    <lineage>
        <taxon>Eukaryota</taxon>
        <taxon>Metazoa</taxon>
        <taxon>Chordata</taxon>
        <taxon>Craniata</taxon>
        <taxon>Vertebrata</taxon>
        <taxon>Euteleostomi</taxon>
        <taxon>Lepidosauria</taxon>
        <taxon>Sphenodontia</taxon>
        <taxon>Sphenodontidae</taxon>
        <taxon>Sphenodon</taxon>
    </lineage>
</organism>
<comment type="function">
    <text evidence="2">Mitochondrial cysteine-specific aminoacyl-tRNA synthetase that catalyzes the ATP-dependent ligation of cysteine to tRNA(Cys).</text>
</comment>
<evidence type="ECO:0000256" key="1">
    <source>
        <dbReference type="ARBA" id="ARBA00005594"/>
    </source>
</evidence>
<dbReference type="Gene3D" id="1.20.120.640">
    <property type="entry name" value="Anticodon-binding domain of a subclass of class I aminoacyl-tRNA synthetases"/>
    <property type="match status" value="1"/>
</dbReference>
<dbReference type="InterPro" id="IPR009080">
    <property type="entry name" value="tRNAsynth_Ia_anticodon-bd"/>
</dbReference>
<dbReference type="GO" id="GO:0004817">
    <property type="term" value="F:cysteine-tRNA ligase activity"/>
    <property type="evidence" value="ECO:0007669"/>
    <property type="project" value="UniProtKB-EC"/>
</dbReference>
<dbReference type="AlphaFoldDB" id="A0A8D0L7W5"/>
<dbReference type="GO" id="GO:0005737">
    <property type="term" value="C:cytoplasm"/>
    <property type="evidence" value="ECO:0007669"/>
    <property type="project" value="InterPro"/>
</dbReference>
<evidence type="ECO:0000259" key="9">
    <source>
        <dbReference type="Pfam" id="PF09190"/>
    </source>
</evidence>
<reference evidence="10" key="1">
    <citation type="submission" date="2025-08" db="UniProtKB">
        <authorList>
            <consortium name="Ensembl"/>
        </authorList>
    </citation>
    <scope>IDENTIFICATION</scope>
</reference>
<dbReference type="PANTHER" id="PTHR10890:SF27">
    <property type="entry name" value="CYSTEINE--TRNA LIGASE, MITOCHONDRIAL-RELATED"/>
    <property type="match status" value="1"/>
</dbReference>
<reference evidence="10" key="2">
    <citation type="submission" date="2025-09" db="UniProtKB">
        <authorList>
            <consortium name="Ensembl"/>
        </authorList>
    </citation>
    <scope>IDENTIFICATION</scope>
</reference>
<feature type="domain" description="Cysteinyl-tRNA synthetase class Ia DALR" evidence="9">
    <location>
        <begin position="65"/>
        <end position="97"/>
    </location>
</feature>
<dbReference type="SUPFAM" id="SSF47323">
    <property type="entry name" value="Anticodon-binding domain of a subclass of class I aminoacyl-tRNA synthetases"/>
    <property type="match status" value="1"/>
</dbReference>
<evidence type="ECO:0000256" key="4">
    <source>
        <dbReference type="ARBA" id="ARBA00047499"/>
    </source>
</evidence>
<name>A0A8D0L7W5_SPHPU</name>
<comment type="catalytic activity">
    <reaction evidence="8">
        <text>tRNA(Cys) + L-cysteine + ATP = L-cysteinyl-tRNA(Cys) + AMP + diphosphate</text>
        <dbReference type="Rhea" id="RHEA:17773"/>
        <dbReference type="Rhea" id="RHEA-COMP:9661"/>
        <dbReference type="Rhea" id="RHEA-COMP:9679"/>
        <dbReference type="ChEBI" id="CHEBI:30616"/>
        <dbReference type="ChEBI" id="CHEBI:33019"/>
        <dbReference type="ChEBI" id="CHEBI:35235"/>
        <dbReference type="ChEBI" id="CHEBI:78442"/>
        <dbReference type="ChEBI" id="CHEBI:78517"/>
        <dbReference type="ChEBI" id="CHEBI:456215"/>
        <dbReference type="EC" id="6.1.1.16"/>
    </reaction>
    <physiologicalReaction direction="right-to-left" evidence="8">
        <dbReference type="Rhea" id="RHEA:17775"/>
    </physiologicalReaction>
</comment>
<dbReference type="GO" id="GO:0005524">
    <property type="term" value="F:ATP binding"/>
    <property type="evidence" value="ECO:0007669"/>
    <property type="project" value="InterPro"/>
</dbReference>
<comment type="catalytic activity">
    <reaction evidence="5">
        <text>2 L-cysteine = S-sulfanyl-L-cysteine + L-alanine</text>
        <dbReference type="Rhea" id="RHEA:78543"/>
        <dbReference type="ChEBI" id="CHEBI:35235"/>
        <dbReference type="ChEBI" id="CHEBI:57972"/>
        <dbReference type="ChEBI" id="CHEBI:58591"/>
    </reaction>
    <physiologicalReaction direction="left-to-right" evidence="5">
        <dbReference type="Rhea" id="RHEA:78544"/>
    </physiologicalReaction>
</comment>
<evidence type="ECO:0000256" key="3">
    <source>
        <dbReference type="ARBA" id="ARBA00045476"/>
    </source>
</evidence>
<dbReference type="GO" id="GO:0006423">
    <property type="term" value="P:cysteinyl-tRNA aminoacylation"/>
    <property type="evidence" value="ECO:0007669"/>
    <property type="project" value="InterPro"/>
</dbReference>
<proteinExistence type="inferred from homology"/>
<evidence type="ECO:0000256" key="2">
    <source>
        <dbReference type="ARBA" id="ARBA00043868"/>
    </source>
</evidence>
<comment type="catalytic activity">
    <reaction evidence="4">
        <text>S-disulfanyl-L-cysteine + tRNA(Cys) + ATP = (S)-disulfanyl-L-cysteinyl-tRNA(Cys) + AMP + diphosphate</text>
        <dbReference type="Rhea" id="RHEA:78651"/>
        <dbReference type="Rhea" id="RHEA-COMP:9661"/>
        <dbReference type="Rhea" id="RHEA-COMP:19120"/>
        <dbReference type="ChEBI" id="CHEBI:30616"/>
        <dbReference type="ChEBI" id="CHEBI:33019"/>
        <dbReference type="ChEBI" id="CHEBI:78442"/>
        <dbReference type="ChEBI" id="CHEBI:229465"/>
        <dbReference type="ChEBI" id="CHEBI:229521"/>
        <dbReference type="ChEBI" id="CHEBI:456215"/>
    </reaction>
    <physiologicalReaction direction="left-to-right" evidence="4">
        <dbReference type="Rhea" id="RHEA:78652"/>
    </physiologicalReaction>
</comment>
<evidence type="ECO:0000313" key="11">
    <source>
        <dbReference type="Proteomes" id="UP000694392"/>
    </source>
</evidence>
<keyword evidence="11" id="KW-1185">Reference proteome</keyword>
<dbReference type="Proteomes" id="UP000694392">
    <property type="component" value="Unplaced"/>
</dbReference>
<accession>A0A8D0L7W5</accession>
<dbReference type="Ensembl" id="ENSSPUT00000016248.1">
    <property type="protein sequence ID" value="ENSSPUP00000015230.1"/>
    <property type="gene ID" value="ENSSPUG00000011772.1"/>
</dbReference>
<comment type="catalytic activity">
    <reaction evidence="6">
        <text>S-sulfanyl-L-cysteine + L-cysteine = S-disulfanyl-L-cysteine + L-alanine</text>
        <dbReference type="Rhea" id="RHEA:78627"/>
        <dbReference type="ChEBI" id="CHEBI:35235"/>
        <dbReference type="ChEBI" id="CHEBI:57972"/>
        <dbReference type="ChEBI" id="CHEBI:58591"/>
        <dbReference type="ChEBI" id="CHEBI:229465"/>
    </reaction>
    <physiologicalReaction direction="left-to-right" evidence="6">
        <dbReference type="Rhea" id="RHEA:78628"/>
    </physiologicalReaction>
</comment>
<sequence>MFCLLNKYRSGMQYGDDSMSGAASHLKAISSFISDANAYMKGQVVCEAVREDVLWERLAATKVTVNAALADDFDTPGAVAAIMDLIHHGNRQLKAVTKDRGSVSTWEFAEPREQQGIKQER</sequence>
<evidence type="ECO:0000313" key="10">
    <source>
        <dbReference type="Ensembl" id="ENSSPUP00000015230.1"/>
    </source>
</evidence>
<dbReference type="GeneTree" id="ENSGT00390000006347"/>
<comment type="catalytic activity">
    <reaction evidence="7">
        <text>S-sulfanyl-L-cysteine + tRNA(Cys) + ATP = (S)-sulfanyl-L-cysteinyl-tRNA(Cys) + AMP + diphosphate</text>
        <dbReference type="Rhea" id="RHEA:78647"/>
        <dbReference type="Rhea" id="RHEA-COMP:9661"/>
        <dbReference type="Rhea" id="RHEA-COMP:19119"/>
        <dbReference type="ChEBI" id="CHEBI:30616"/>
        <dbReference type="ChEBI" id="CHEBI:33019"/>
        <dbReference type="ChEBI" id="CHEBI:58591"/>
        <dbReference type="ChEBI" id="CHEBI:78442"/>
        <dbReference type="ChEBI" id="CHEBI:229520"/>
        <dbReference type="ChEBI" id="CHEBI:456215"/>
    </reaction>
    <physiologicalReaction direction="left-to-right" evidence="7">
        <dbReference type="Rhea" id="RHEA:78648"/>
    </physiologicalReaction>
</comment>
<evidence type="ECO:0000256" key="8">
    <source>
        <dbReference type="ARBA" id="ARBA00049046"/>
    </source>
</evidence>
<evidence type="ECO:0000256" key="7">
    <source>
        <dbReference type="ARBA" id="ARBA00048609"/>
    </source>
</evidence>
<dbReference type="InterPro" id="IPR015273">
    <property type="entry name" value="Cys-tRNA-synt_Ia_DALR"/>
</dbReference>
<dbReference type="Pfam" id="PF09190">
    <property type="entry name" value="DALR_2"/>
    <property type="match status" value="1"/>
</dbReference>
<comment type="similarity">
    <text evidence="1">Belongs to the class-I aminoacyl-tRNA synthetase family.</text>
</comment>
<evidence type="ECO:0000256" key="5">
    <source>
        <dbReference type="ARBA" id="ARBA00047548"/>
    </source>
</evidence>
<protein>
    <recommendedName>
        <fullName evidence="9">Cysteinyl-tRNA synthetase class Ia DALR domain-containing protein</fullName>
    </recommendedName>
</protein>
<dbReference type="PANTHER" id="PTHR10890">
    <property type="entry name" value="CYSTEINYL-TRNA SYNTHETASE"/>
    <property type="match status" value="1"/>
</dbReference>
<dbReference type="InterPro" id="IPR024909">
    <property type="entry name" value="Cys-tRNA/MSH_ligase"/>
</dbReference>
<evidence type="ECO:0000256" key="6">
    <source>
        <dbReference type="ARBA" id="ARBA00047731"/>
    </source>
</evidence>